<evidence type="ECO:0000256" key="5">
    <source>
        <dbReference type="ARBA" id="ARBA00023136"/>
    </source>
</evidence>
<evidence type="ECO:0000256" key="2">
    <source>
        <dbReference type="ARBA" id="ARBA00022475"/>
    </source>
</evidence>
<evidence type="ECO:0000313" key="11">
    <source>
        <dbReference type="Proteomes" id="UP001228581"/>
    </source>
</evidence>
<protein>
    <submittedName>
        <fullName evidence="9">MotA/TolQ/ExbB proton channel family protein</fullName>
    </submittedName>
</protein>
<keyword evidence="6" id="KW-0813">Transport</keyword>
<evidence type="ECO:0000256" key="7">
    <source>
        <dbReference type="SAM" id="Phobius"/>
    </source>
</evidence>
<dbReference type="PANTHER" id="PTHR30625">
    <property type="entry name" value="PROTEIN TOLQ"/>
    <property type="match status" value="1"/>
</dbReference>
<dbReference type="RefSeq" id="WP_313975536.1">
    <property type="nucleotide sequence ID" value="NZ_JASJOR010000054.1"/>
</dbReference>
<sequence>MFLTILLQVVTGDTTAVATDSVTATTKELSLLDLLMKGGWIMLPIGILLFAAIYMFIERYLYIKSASKMDPDFLSKIRDRLRDEDIRGAQEVCQYSKTPIARMIGKGLSRIGSPIRDVESAIENTARVEIYQMEKNLGLLAAIAAIAPMFGFLGTVVGMIKAFFDISISDNISIGVISSGIYTKMVTSASGLIVGVLAHMLHTYLNNMIDRNVNKMEVTAIDFMDILYKPVQVKETVRR</sequence>
<keyword evidence="4 7" id="KW-1133">Transmembrane helix</keyword>
<dbReference type="InterPro" id="IPR002898">
    <property type="entry name" value="MotA_ExbB_proton_chnl"/>
</dbReference>
<dbReference type="InterPro" id="IPR050790">
    <property type="entry name" value="ExbB/TolQ_transport"/>
</dbReference>
<keyword evidence="11" id="KW-1185">Reference proteome</keyword>
<dbReference type="Pfam" id="PF01618">
    <property type="entry name" value="MotA_ExbB"/>
    <property type="match status" value="1"/>
</dbReference>
<keyword evidence="5 7" id="KW-0472">Membrane</keyword>
<dbReference type="PANTHER" id="PTHR30625:SF17">
    <property type="entry name" value="TOLQ-RELATED"/>
    <property type="match status" value="1"/>
</dbReference>
<dbReference type="EMBL" id="JASJOS010000001">
    <property type="protein sequence ID" value="MDJ1479394.1"/>
    <property type="molecule type" value="Genomic_DNA"/>
</dbReference>
<keyword evidence="6" id="KW-0653">Protein transport</keyword>
<reference evidence="9 11" key="1">
    <citation type="submission" date="2023-05" db="EMBL/GenBank/DDBJ databases">
        <authorList>
            <person name="Zhang X."/>
        </authorList>
    </citation>
    <scope>NUCLEOTIDE SEQUENCE</scope>
    <source>
        <strain evidence="10 11">DM2B3-1</strain>
        <strain evidence="9">YF14B1</strain>
    </source>
</reference>
<feature type="transmembrane region" description="Helical" evidence="7">
    <location>
        <begin position="34"/>
        <end position="57"/>
    </location>
</feature>
<evidence type="ECO:0000256" key="4">
    <source>
        <dbReference type="ARBA" id="ARBA00022989"/>
    </source>
</evidence>
<name>A0AAE3QMC5_9BACT</name>
<dbReference type="Proteomes" id="UP001241110">
    <property type="component" value="Unassembled WGS sequence"/>
</dbReference>
<accession>A0AAE3QMC5</accession>
<dbReference type="GO" id="GO:0005886">
    <property type="term" value="C:plasma membrane"/>
    <property type="evidence" value="ECO:0007669"/>
    <property type="project" value="UniProtKB-SubCell"/>
</dbReference>
<evidence type="ECO:0000256" key="3">
    <source>
        <dbReference type="ARBA" id="ARBA00022692"/>
    </source>
</evidence>
<feature type="transmembrane region" description="Helical" evidence="7">
    <location>
        <begin position="137"/>
        <end position="160"/>
    </location>
</feature>
<dbReference type="AlphaFoldDB" id="A0AAE3QMC5"/>
<comment type="similarity">
    <text evidence="6">Belongs to the exbB/tolQ family.</text>
</comment>
<keyword evidence="2" id="KW-1003">Cell membrane</keyword>
<feature type="transmembrane region" description="Helical" evidence="7">
    <location>
        <begin position="180"/>
        <end position="201"/>
    </location>
</feature>
<dbReference type="Proteomes" id="UP001228581">
    <property type="component" value="Unassembled WGS sequence"/>
</dbReference>
<evidence type="ECO:0000313" key="10">
    <source>
        <dbReference type="EMBL" id="MDJ1492739.1"/>
    </source>
</evidence>
<keyword evidence="3 7" id="KW-0812">Transmembrane</keyword>
<organism evidence="9 12">
    <name type="scientific">Xanthocytophaga flava</name>
    <dbReference type="NCBI Taxonomy" id="3048013"/>
    <lineage>
        <taxon>Bacteria</taxon>
        <taxon>Pseudomonadati</taxon>
        <taxon>Bacteroidota</taxon>
        <taxon>Cytophagia</taxon>
        <taxon>Cytophagales</taxon>
        <taxon>Rhodocytophagaceae</taxon>
        <taxon>Xanthocytophaga</taxon>
    </lineage>
</organism>
<feature type="domain" description="MotA/TolQ/ExbB proton channel" evidence="8">
    <location>
        <begin position="97"/>
        <end position="217"/>
    </location>
</feature>
<evidence type="ECO:0000256" key="6">
    <source>
        <dbReference type="RuleBase" id="RU004057"/>
    </source>
</evidence>
<comment type="subcellular location">
    <subcellularLocation>
        <location evidence="1">Cell membrane</location>
        <topology evidence="1">Multi-pass membrane protein</topology>
    </subcellularLocation>
    <subcellularLocation>
        <location evidence="6">Membrane</location>
        <topology evidence="6">Multi-pass membrane protein</topology>
    </subcellularLocation>
</comment>
<gene>
    <name evidence="9" type="ORF">QNI16_02790</name>
    <name evidence="10" type="ORF">QNI19_07335</name>
</gene>
<evidence type="ECO:0000313" key="12">
    <source>
        <dbReference type="Proteomes" id="UP001241110"/>
    </source>
</evidence>
<evidence type="ECO:0000256" key="1">
    <source>
        <dbReference type="ARBA" id="ARBA00004651"/>
    </source>
</evidence>
<evidence type="ECO:0000313" key="9">
    <source>
        <dbReference type="EMBL" id="MDJ1479394.1"/>
    </source>
</evidence>
<proteinExistence type="inferred from homology"/>
<comment type="caution">
    <text evidence="9">The sequence shown here is derived from an EMBL/GenBank/DDBJ whole genome shotgun (WGS) entry which is preliminary data.</text>
</comment>
<dbReference type="EMBL" id="JASJOT010000003">
    <property type="protein sequence ID" value="MDJ1492739.1"/>
    <property type="molecule type" value="Genomic_DNA"/>
</dbReference>
<evidence type="ECO:0000259" key="8">
    <source>
        <dbReference type="Pfam" id="PF01618"/>
    </source>
</evidence>
<dbReference type="GO" id="GO:0017038">
    <property type="term" value="P:protein import"/>
    <property type="evidence" value="ECO:0007669"/>
    <property type="project" value="TreeGrafter"/>
</dbReference>